<dbReference type="InterPro" id="IPR013216">
    <property type="entry name" value="Methyltransf_11"/>
</dbReference>
<evidence type="ECO:0000313" key="2">
    <source>
        <dbReference type="EMBL" id="HJD98037.1"/>
    </source>
</evidence>
<reference evidence="2" key="1">
    <citation type="journal article" date="2021" name="PeerJ">
        <title>Extensive microbial diversity within the chicken gut microbiome revealed by metagenomics and culture.</title>
        <authorList>
            <person name="Gilroy R."/>
            <person name="Ravi A."/>
            <person name="Getino M."/>
            <person name="Pursley I."/>
            <person name="Horton D.L."/>
            <person name="Alikhan N.F."/>
            <person name="Baker D."/>
            <person name="Gharbi K."/>
            <person name="Hall N."/>
            <person name="Watson M."/>
            <person name="Adriaenssens E.M."/>
            <person name="Foster-Nyarko E."/>
            <person name="Jarju S."/>
            <person name="Secka A."/>
            <person name="Antonio M."/>
            <person name="Oren A."/>
            <person name="Chaudhuri R.R."/>
            <person name="La Ragione R."/>
            <person name="Hildebrand F."/>
            <person name="Pallen M.J."/>
        </authorList>
    </citation>
    <scope>NUCLEOTIDE SEQUENCE</scope>
    <source>
        <strain evidence="2">ChiGjej2B2-19336</strain>
    </source>
</reference>
<proteinExistence type="predicted"/>
<protein>
    <submittedName>
        <fullName evidence="2">Class I SAM-dependent methyltransferase</fullName>
    </submittedName>
</protein>
<dbReference type="Gene3D" id="3.40.50.150">
    <property type="entry name" value="Vaccinia Virus protein VP39"/>
    <property type="match status" value="1"/>
</dbReference>
<reference evidence="2" key="2">
    <citation type="submission" date="2021-09" db="EMBL/GenBank/DDBJ databases">
        <authorList>
            <person name="Gilroy R."/>
        </authorList>
    </citation>
    <scope>NUCLEOTIDE SEQUENCE</scope>
    <source>
        <strain evidence="2">ChiGjej2B2-19336</strain>
    </source>
</reference>
<dbReference type="SUPFAM" id="SSF53335">
    <property type="entry name" value="S-adenosyl-L-methionine-dependent methyltransferases"/>
    <property type="match status" value="1"/>
</dbReference>
<dbReference type="AlphaFoldDB" id="A0A921AXA5"/>
<dbReference type="GO" id="GO:0008757">
    <property type="term" value="F:S-adenosylmethionine-dependent methyltransferase activity"/>
    <property type="evidence" value="ECO:0007669"/>
    <property type="project" value="InterPro"/>
</dbReference>
<feature type="domain" description="Methyltransferase type 11" evidence="1">
    <location>
        <begin position="62"/>
        <end position="157"/>
    </location>
</feature>
<dbReference type="EMBL" id="DYZA01000211">
    <property type="protein sequence ID" value="HJD98037.1"/>
    <property type="molecule type" value="Genomic_DNA"/>
</dbReference>
<dbReference type="Proteomes" id="UP000698963">
    <property type="component" value="Unassembled WGS sequence"/>
</dbReference>
<sequence>MDILALNGKAWEEKARRKNPWTVPVDHEIIARARRGDWSIMLTASRPAPRAWFPPVKDKNILCLASGGGQQGPVLAAAGADVTVLDLSEAQLERDRAVARREGLEIRTVLSSMTDLCMFADNYFDIIVHPVSNLFIPHIQPVWNEAFRVLKKGGVLMSGFMNPAFYLFDWELQEQDILQVSHPLPYSDLDYRSMEELAQDHEAAEFGHSLEEQIQGQLAAGFVLTALYEDTFGGTRLPDRFFPSFLATRAVKLQRASSY</sequence>
<comment type="caution">
    <text evidence="2">The sequence shown here is derived from an EMBL/GenBank/DDBJ whole genome shotgun (WGS) entry which is preliminary data.</text>
</comment>
<keyword evidence="2" id="KW-0808">Transferase</keyword>
<organism evidence="2 3">
    <name type="scientific">Mailhella massiliensis</name>
    <dbReference type="NCBI Taxonomy" id="1903261"/>
    <lineage>
        <taxon>Bacteria</taxon>
        <taxon>Pseudomonadati</taxon>
        <taxon>Thermodesulfobacteriota</taxon>
        <taxon>Desulfovibrionia</taxon>
        <taxon>Desulfovibrionales</taxon>
        <taxon>Desulfovibrionaceae</taxon>
        <taxon>Mailhella</taxon>
    </lineage>
</organism>
<dbReference type="Pfam" id="PF08241">
    <property type="entry name" value="Methyltransf_11"/>
    <property type="match status" value="1"/>
</dbReference>
<dbReference type="CDD" id="cd02440">
    <property type="entry name" value="AdoMet_MTases"/>
    <property type="match status" value="1"/>
</dbReference>
<gene>
    <name evidence="2" type="ORF">K8W16_10385</name>
</gene>
<evidence type="ECO:0000259" key="1">
    <source>
        <dbReference type="Pfam" id="PF08241"/>
    </source>
</evidence>
<evidence type="ECO:0000313" key="3">
    <source>
        <dbReference type="Proteomes" id="UP000698963"/>
    </source>
</evidence>
<accession>A0A921AXA5</accession>
<name>A0A921AXA5_9BACT</name>
<keyword evidence="2" id="KW-0489">Methyltransferase</keyword>
<dbReference type="InterPro" id="IPR029063">
    <property type="entry name" value="SAM-dependent_MTases_sf"/>
</dbReference>
<dbReference type="RefSeq" id="WP_304123370.1">
    <property type="nucleotide sequence ID" value="NZ_DYZA01000211.1"/>
</dbReference>
<dbReference type="GO" id="GO:0032259">
    <property type="term" value="P:methylation"/>
    <property type="evidence" value="ECO:0007669"/>
    <property type="project" value="UniProtKB-KW"/>
</dbReference>